<dbReference type="GO" id="GO:0032259">
    <property type="term" value="P:methylation"/>
    <property type="evidence" value="ECO:0007669"/>
    <property type="project" value="UniProtKB-KW"/>
</dbReference>
<dbReference type="AlphaFoldDB" id="A0A0F9HEB1"/>
<evidence type="ECO:0000256" key="2">
    <source>
        <dbReference type="ARBA" id="ARBA00022679"/>
    </source>
</evidence>
<reference evidence="4" key="1">
    <citation type="journal article" date="2015" name="Nature">
        <title>Complex archaea that bridge the gap between prokaryotes and eukaryotes.</title>
        <authorList>
            <person name="Spang A."/>
            <person name="Saw J.H."/>
            <person name="Jorgensen S.L."/>
            <person name="Zaremba-Niedzwiedzka K."/>
            <person name="Martijn J."/>
            <person name="Lind A.E."/>
            <person name="van Eijk R."/>
            <person name="Schleper C."/>
            <person name="Guy L."/>
            <person name="Ettema T.J."/>
        </authorList>
    </citation>
    <scope>NUCLEOTIDE SEQUENCE</scope>
</reference>
<evidence type="ECO:0000256" key="3">
    <source>
        <dbReference type="SAM" id="MobiDB-lite"/>
    </source>
</evidence>
<dbReference type="InterPro" id="IPR029063">
    <property type="entry name" value="SAM-dependent_MTases_sf"/>
</dbReference>
<sequence length="348" mass="38031">MAVTREPAISEIFYNENDPFAAQWLRNLGKADLIPRGEVDERSIKEIRPEELADFQACHFFGGIGGWAYALRLAGWPADRPVWTGSCPCQPFSQAGQGKGEADERHLWPDWFELIRACLPPTVFGEQVASKDGRAWLSGVRADLEALGYEFGAADLCAAGIAAPHIRQRLFWVADAKDSDRRSEYQSQATRSGRSGSSGSGGLGDTNSSELERRTGQSAREEQPSVTGTGPRADGPCGWLGNPDDEREGATKKVSKGQRAECERAYQQWDDGEPIPCIDGKSRRTQRGALPLAHRLPRSLGDGSARSERLRLGAAKTFYRGCLKGFGNAIVADLAAEFVKAYMEARPI</sequence>
<feature type="compositionally biased region" description="Basic and acidic residues" evidence="3">
    <location>
        <begin position="210"/>
        <end position="223"/>
    </location>
</feature>
<accession>A0A0F9HEB1</accession>
<dbReference type="InterPro" id="IPR001525">
    <property type="entry name" value="C5_MeTfrase"/>
</dbReference>
<dbReference type="Gene3D" id="3.40.50.150">
    <property type="entry name" value="Vaccinia Virus protein VP39"/>
    <property type="match status" value="1"/>
</dbReference>
<dbReference type="EMBL" id="LAZR01015306">
    <property type="protein sequence ID" value="KKM13756.1"/>
    <property type="molecule type" value="Genomic_DNA"/>
</dbReference>
<proteinExistence type="predicted"/>
<dbReference type="GO" id="GO:0008168">
    <property type="term" value="F:methyltransferase activity"/>
    <property type="evidence" value="ECO:0007669"/>
    <property type="project" value="UniProtKB-KW"/>
</dbReference>
<feature type="region of interest" description="Disordered" evidence="3">
    <location>
        <begin position="181"/>
        <end position="259"/>
    </location>
</feature>
<keyword evidence="1" id="KW-0489">Methyltransferase</keyword>
<dbReference type="Pfam" id="PF00145">
    <property type="entry name" value="DNA_methylase"/>
    <property type="match status" value="1"/>
</dbReference>
<keyword evidence="2" id="KW-0808">Transferase</keyword>
<comment type="caution">
    <text evidence="4">The sequence shown here is derived from an EMBL/GenBank/DDBJ whole genome shotgun (WGS) entry which is preliminary data.</text>
</comment>
<name>A0A0F9HEB1_9ZZZZ</name>
<dbReference type="SUPFAM" id="SSF53335">
    <property type="entry name" value="S-adenosyl-L-methionine-dependent methyltransferases"/>
    <property type="match status" value="1"/>
</dbReference>
<evidence type="ECO:0000256" key="1">
    <source>
        <dbReference type="ARBA" id="ARBA00022603"/>
    </source>
</evidence>
<gene>
    <name evidence="4" type="ORF">LCGC14_1712980</name>
</gene>
<evidence type="ECO:0000313" key="4">
    <source>
        <dbReference type="EMBL" id="KKM13756.1"/>
    </source>
</evidence>
<protein>
    <recommendedName>
        <fullName evidence="5">DNA (cytosine-5-)-methyltransferase</fullName>
    </recommendedName>
</protein>
<evidence type="ECO:0008006" key="5">
    <source>
        <dbReference type="Google" id="ProtNLM"/>
    </source>
</evidence>
<organism evidence="4">
    <name type="scientific">marine sediment metagenome</name>
    <dbReference type="NCBI Taxonomy" id="412755"/>
    <lineage>
        <taxon>unclassified sequences</taxon>
        <taxon>metagenomes</taxon>
        <taxon>ecological metagenomes</taxon>
    </lineage>
</organism>